<dbReference type="AlphaFoldDB" id="A0A1C3ENY6"/>
<dbReference type="Proteomes" id="UP000094828">
    <property type="component" value="Unassembled WGS sequence"/>
</dbReference>
<organism evidence="1 2">
    <name type="scientific">Planctopirus hydrillae</name>
    <dbReference type="NCBI Taxonomy" id="1841610"/>
    <lineage>
        <taxon>Bacteria</taxon>
        <taxon>Pseudomonadati</taxon>
        <taxon>Planctomycetota</taxon>
        <taxon>Planctomycetia</taxon>
        <taxon>Planctomycetales</taxon>
        <taxon>Planctomycetaceae</taxon>
        <taxon>Planctopirus</taxon>
    </lineage>
</organism>
<protein>
    <submittedName>
        <fullName evidence="1">Uncharacterized protein</fullName>
    </submittedName>
</protein>
<proteinExistence type="predicted"/>
<reference evidence="1 2" key="1">
    <citation type="submission" date="2016-05" db="EMBL/GenBank/DDBJ databases">
        <title>Genomic and physiological characterization of Planctopirus sp. isolated from fresh water lake.</title>
        <authorList>
            <person name="Subhash Y."/>
            <person name="Ramana C."/>
        </authorList>
    </citation>
    <scope>NUCLEOTIDE SEQUENCE [LARGE SCALE GENOMIC DNA]</scope>
    <source>
        <strain evidence="1 2">JC280</strain>
    </source>
</reference>
<sequence length="198" mass="22779">MPGCVRLASCLDQFEGIALQSPHTNRPAKHRLAMFDSPRGRCCRHFAPDESNKPICLPLRDRPDRAVRAEVLNQILDRLPDGQQRTGFEIGKRSDEFFRHIVESLAAVAFGLHSWIEQTYSHELFVEIVINVCRPLGECYGQRECCRPMAFQFTDLQLDRRGQFERNFPQVNRPPFSIGADHTNRSISVLIVSFERCH</sequence>
<keyword evidence="2" id="KW-1185">Reference proteome</keyword>
<dbReference type="EMBL" id="LYDR01000039">
    <property type="protein sequence ID" value="ODA34946.1"/>
    <property type="molecule type" value="Genomic_DNA"/>
</dbReference>
<name>A0A1C3ENY6_9PLAN</name>
<evidence type="ECO:0000313" key="2">
    <source>
        <dbReference type="Proteomes" id="UP000094828"/>
    </source>
</evidence>
<accession>A0A1C3ENY6</accession>
<evidence type="ECO:0000313" key="1">
    <source>
        <dbReference type="EMBL" id="ODA34946.1"/>
    </source>
</evidence>
<gene>
    <name evidence="1" type="ORF">A6X21_04730</name>
</gene>
<comment type="caution">
    <text evidence="1">The sequence shown here is derived from an EMBL/GenBank/DDBJ whole genome shotgun (WGS) entry which is preliminary data.</text>
</comment>